<dbReference type="SUPFAM" id="SSF53659">
    <property type="entry name" value="Isocitrate/Isopropylmalate dehydrogenase-like"/>
    <property type="match status" value="1"/>
</dbReference>
<dbReference type="GO" id="GO:0016746">
    <property type="term" value="F:acyltransferase activity"/>
    <property type="evidence" value="ECO:0007669"/>
    <property type="project" value="UniProtKB-KW"/>
</dbReference>
<dbReference type="Proteomes" id="UP000256388">
    <property type="component" value="Unassembled WGS sequence"/>
</dbReference>
<dbReference type="Pfam" id="PF01515">
    <property type="entry name" value="PTA_PTB"/>
    <property type="match status" value="2"/>
</dbReference>
<keyword evidence="6" id="KW-1185">Reference proteome</keyword>
<comment type="similarity">
    <text evidence="1">Belongs to the phosphate acetyltransferase and butyryltransferase family.</text>
</comment>
<sequence>MYRDFSEIVEKARAAQTRSVLAVAGAQDAHVIEAVLKAHEEGIADAVLVGGAPEIHELIRGQGGDPADFEIVAADSAESAGQQAVDLVKAKRANILMKGIIETRDLLKPVVDKANNLHTGRVMSHMAFNKLPNYPKLIVNTDGGMVVYPSLEDKKNIIINAVTTLHAMGYTCPKVAVLAGVEKVNPKMIETVEADQLKQMNLNGEIPDCIVEGPLSYDIAMDAEIARYKGSDCPHSGDFDVLLVPNLAAGNILGKSWSVTAKSVMAGIIVGAKVPVIIVSRGSGSEEKFLSIALAAVAAEHNQVD</sequence>
<proteinExistence type="inferred from homology"/>
<evidence type="ECO:0000256" key="3">
    <source>
        <dbReference type="ARBA" id="ARBA00023315"/>
    </source>
</evidence>
<dbReference type="PANTHER" id="PTHR43356:SF2">
    <property type="entry name" value="PHOSPHATE ACETYLTRANSFERASE"/>
    <property type="match status" value="1"/>
</dbReference>
<protein>
    <submittedName>
        <fullName evidence="5">Phosphate butyryltransferase</fullName>
    </submittedName>
</protein>
<evidence type="ECO:0000313" key="5">
    <source>
        <dbReference type="EMBL" id="REG05416.1"/>
    </source>
</evidence>
<feature type="domain" description="Phosphate acetyl/butaryl transferase" evidence="4">
    <location>
        <begin position="6"/>
        <end position="80"/>
    </location>
</feature>
<dbReference type="InterPro" id="IPR012147">
    <property type="entry name" value="P_Ac_Bu_trans"/>
</dbReference>
<evidence type="ECO:0000313" key="6">
    <source>
        <dbReference type="Proteomes" id="UP000256388"/>
    </source>
</evidence>
<evidence type="ECO:0000256" key="1">
    <source>
        <dbReference type="ARBA" id="ARBA00005656"/>
    </source>
</evidence>
<gene>
    <name evidence="5" type="ORF">DFR64_2817</name>
</gene>
<dbReference type="AlphaFoldDB" id="A0A347ZWJ3"/>
<dbReference type="EMBL" id="QUMS01000005">
    <property type="protein sequence ID" value="REG05416.1"/>
    <property type="molecule type" value="Genomic_DNA"/>
</dbReference>
<dbReference type="PANTHER" id="PTHR43356">
    <property type="entry name" value="PHOSPHATE ACETYLTRANSFERASE"/>
    <property type="match status" value="1"/>
</dbReference>
<accession>A0A347ZWJ3</accession>
<reference evidence="5 6" key="1">
    <citation type="submission" date="2018-08" db="EMBL/GenBank/DDBJ databases">
        <title>Genomic Encyclopedia of Type Strains, Phase IV (KMG-IV): sequencing the most valuable type-strain genomes for metagenomic binning, comparative biology and taxonomic classification.</title>
        <authorList>
            <person name="Goeker M."/>
        </authorList>
    </citation>
    <scope>NUCLEOTIDE SEQUENCE [LARGE SCALE GENOMIC DNA]</scope>
    <source>
        <strain evidence="5 6">DSM 23923</strain>
    </source>
</reference>
<dbReference type="PIRSF" id="PIRSF000428">
    <property type="entry name" value="P_Ac_trans"/>
    <property type="match status" value="1"/>
</dbReference>
<keyword evidence="3" id="KW-0012">Acyltransferase</keyword>
<comment type="caution">
    <text evidence="5">The sequence shown here is derived from an EMBL/GenBank/DDBJ whole genome shotgun (WGS) entry which is preliminary data.</text>
</comment>
<dbReference type="InterPro" id="IPR050500">
    <property type="entry name" value="Phos_Acetyltrans/Butyryltrans"/>
</dbReference>
<name>A0A347ZWJ3_9CHLR</name>
<dbReference type="InterPro" id="IPR002505">
    <property type="entry name" value="PTA_PTB"/>
</dbReference>
<evidence type="ECO:0000256" key="2">
    <source>
        <dbReference type="ARBA" id="ARBA00022679"/>
    </source>
</evidence>
<organism evidence="5 6">
    <name type="scientific">Pelolinea submarina</name>
    <dbReference type="NCBI Taxonomy" id="913107"/>
    <lineage>
        <taxon>Bacteria</taxon>
        <taxon>Bacillati</taxon>
        <taxon>Chloroflexota</taxon>
        <taxon>Anaerolineae</taxon>
        <taxon>Anaerolineales</taxon>
        <taxon>Anaerolineaceae</taxon>
        <taxon>Pelolinea</taxon>
    </lineage>
</organism>
<evidence type="ECO:0000259" key="4">
    <source>
        <dbReference type="Pfam" id="PF01515"/>
    </source>
</evidence>
<feature type="domain" description="Phosphate acetyl/butaryl transferase" evidence="4">
    <location>
        <begin position="82"/>
        <end position="296"/>
    </location>
</feature>
<dbReference type="Gene3D" id="3.40.718.10">
    <property type="entry name" value="Isopropylmalate Dehydrogenase"/>
    <property type="match status" value="1"/>
</dbReference>
<keyword evidence="2 5" id="KW-0808">Transferase</keyword>
<dbReference type="OrthoDB" id="9801625at2"/>
<dbReference type="RefSeq" id="WP_116226083.1">
    <property type="nucleotide sequence ID" value="NZ_AP018437.1"/>
</dbReference>